<evidence type="ECO:0000256" key="5">
    <source>
        <dbReference type="ARBA" id="ARBA00023273"/>
    </source>
</evidence>
<evidence type="ECO:0000256" key="8">
    <source>
        <dbReference type="PROSITE-ProRule" id="PRU00706"/>
    </source>
</evidence>
<dbReference type="GO" id="GO:0006228">
    <property type="term" value="P:UTP biosynthetic process"/>
    <property type="evidence" value="ECO:0007669"/>
    <property type="project" value="InterPro"/>
</dbReference>
<dbReference type="SMART" id="SM00562">
    <property type="entry name" value="NDK"/>
    <property type="match status" value="1"/>
</dbReference>
<dbReference type="GO" id="GO:0004550">
    <property type="term" value="F:nucleoside diphosphate kinase activity"/>
    <property type="evidence" value="ECO:0007669"/>
    <property type="project" value="InterPro"/>
</dbReference>
<dbReference type="OrthoDB" id="1729737at2759"/>
<dbReference type="PANTHER" id="PTHR46161">
    <property type="entry name" value="NUCLEOSIDE DIPHOSPHATE KINASE"/>
    <property type="match status" value="1"/>
</dbReference>
<dbReference type="GO" id="GO:0005929">
    <property type="term" value="C:cilium"/>
    <property type="evidence" value="ECO:0007669"/>
    <property type="project" value="UniProtKB-SubCell"/>
</dbReference>
<accession>A0A6J8AT33</accession>
<evidence type="ECO:0000256" key="9">
    <source>
        <dbReference type="RuleBase" id="RU004011"/>
    </source>
</evidence>
<comment type="similarity">
    <text evidence="2 8 9">Belongs to the NDK family.</text>
</comment>
<proteinExistence type="inferred from homology"/>
<dbReference type="Pfam" id="PF00334">
    <property type="entry name" value="NDK"/>
    <property type="match status" value="1"/>
</dbReference>
<dbReference type="CDD" id="cd22970">
    <property type="entry name" value="DD_NDKH5-like"/>
    <property type="match status" value="1"/>
</dbReference>
<evidence type="ECO:0000313" key="11">
    <source>
        <dbReference type="EMBL" id="CAC5373273.1"/>
    </source>
</evidence>
<dbReference type="Gene3D" id="1.20.890.10">
    <property type="entry name" value="cAMP-dependent protein kinase regulatory subunit, dimerization-anchoring domain"/>
    <property type="match status" value="1"/>
</dbReference>
<keyword evidence="3" id="KW-0217">Developmental protein</keyword>
<dbReference type="Gene3D" id="3.30.70.141">
    <property type="entry name" value="Nucleoside diphosphate kinase-like domain"/>
    <property type="match status" value="1"/>
</dbReference>
<dbReference type="InterPro" id="IPR001564">
    <property type="entry name" value="Nucleoside_diP_kinase"/>
</dbReference>
<evidence type="ECO:0000259" key="10">
    <source>
        <dbReference type="SMART" id="SM00562"/>
    </source>
</evidence>
<evidence type="ECO:0000313" key="12">
    <source>
        <dbReference type="Proteomes" id="UP000507470"/>
    </source>
</evidence>
<dbReference type="InterPro" id="IPR007858">
    <property type="entry name" value="Dpy-30_motif"/>
</dbReference>
<dbReference type="GO" id="GO:0006241">
    <property type="term" value="P:CTP biosynthetic process"/>
    <property type="evidence" value="ECO:0007669"/>
    <property type="project" value="InterPro"/>
</dbReference>
<evidence type="ECO:0000256" key="3">
    <source>
        <dbReference type="ARBA" id="ARBA00022473"/>
    </source>
</evidence>
<evidence type="ECO:0000256" key="7">
    <source>
        <dbReference type="ARBA" id="ARBA00080200"/>
    </source>
</evidence>
<comment type="subcellular location">
    <subcellularLocation>
        <location evidence="1">Cell projection</location>
        <location evidence="1">Cilium</location>
    </subcellularLocation>
</comment>
<evidence type="ECO:0000256" key="6">
    <source>
        <dbReference type="ARBA" id="ARBA00072632"/>
    </source>
</evidence>
<dbReference type="EMBL" id="CACVKT020001887">
    <property type="protein sequence ID" value="CAC5373273.1"/>
    <property type="molecule type" value="Genomic_DNA"/>
</dbReference>
<name>A0A6J8AT33_MYTCO</name>
<dbReference type="GO" id="GO:0006183">
    <property type="term" value="P:GTP biosynthetic process"/>
    <property type="evidence" value="ECO:0007669"/>
    <property type="project" value="InterPro"/>
</dbReference>
<dbReference type="Proteomes" id="UP000507470">
    <property type="component" value="Unassembled WGS sequence"/>
</dbReference>
<keyword evidence="4" id="KW-0378">Hydrolase</keyword>
<dbReference type="InterPro" id="IPR036850">
    <property type="entry name" value="NDK-like_dom_sf"/>
</dbReference>
<dbReference type="InterPro" id="IPR034907">
    <property type="entry name" value="NDK-like_dom"/>
</dbReference>
<comment type="caution">
    <text evidence="8">Lacks conserved residue(s) required for the propagation of feature annotation.</text>
</comment>
<dbReference type="PANTHER" id="PTHR46161:SF1">
    <property type="entry name" value="NUCLEOSIDE DIPHOSPHATE KINASE HOMOLOG 5"/>
    <property type="match status" value="1"/>
</dbReference>
<keyword evidence="5" id="KW-0966">Cell projection</keyword>
<evidence type="ECO:0000256" key="2">
    <source>
        <dbReference type="ARBA" id="ARBA00008142"/>
    </source>
</evidence>
<dbReference type="GO" id="GO:0003341">
    <property type="term" value="P:cilium movement"/>
    <property type="evidence" value="ECO:0007669"/>
    <property type="project" value="TreeGrafter"/>
</dbReference>
<dbReference type="AlphaFoldDB" id="A0A6J8AT33"/>
<gene>
    <name evidence="11" type="ORF">MCOR_11100</name>
</gene>
<evidence type="ECO:0000256" key="1">
    <source>
        <dbReference type="ARBA" id="ARBA00004138"/>
    </source>
</evidence>
<dbReference type="CDD" id="cd04418">
    <property type="entry name" value="NDPk5"/>
    <property type="match status" value="1"/>
</dbReference>
<evidence type="ECO:0000256" key="4">
    <source>
        <dbReference type="ARBA" id="ARBA00022801"/>
    </source>
</evidence>
<reference evidence="11 12" key="1">
    <citation type="submission" date="2020-06" db="EMBL/GenBank/DDBJ databases">
        <authorList>
            <person name="Li R."/>
            <person name="Bekaert M."/>
        </authorList>
    </citation>
    <scope>NUCLEOTIDE SEQUENCE [LARGE SCALE GENOMIC DNA]</scope>
    <source>
        <strain evidence="12">wild</strain>
    </source>
</reference>
<dbReference type="GO" id="GO:1902176">
    <property type="term" value="P:negative regulation of oxidative stress-induced intrinsic apoptotic signaling pathway"/>
    <property type="evidence" value="ECO:0007669"/>
    <property type="project" value="TreeGrafter"/>
</dbReference>
<sequence>MTGENETVTMDPPHVYVERTLAIIKPDAVHKAEEIEDIILRSGFSILQKRRVHLTPEQASDFYAEHFGKFAFTSLVAYMSSGPMIALVLARDQAISYWKELIGPTNSVKAKQTHPDCLRAIYGADDQKNALHGSDTFSAAEREIRFFFADSIIEPVQTGQAAKDYLSKSVNPTLLKGLTELCKQKPIDPVIWLADWLLENNPNKPKVRQQVEEL</sequence>
<keyword evidence="12" id="KW-1185">Reference proteome</keyword>
<dbReference type="FunFam" id="1.20.890.10:FF:000008">
    <property type="entry name" value="Nucleoside diphosphate kinase homolog 5"/>
    <property type="match status" value="1"/>
</dbReference>
<dbReference type="Pfam" id="PF05186">
    <property type="entry name" value="Dpy-30"/>
    <property type="match status" value="1"/>
</dbReference>
<dbReference type="SUPFAM" id="SSF54919">
    <property type="entry name" value="Nucleoside diphosphate kinase, NDK"/>
    <property type="match status" value="1"/>
</dbReference>
<dbReference type="GO" id="GO:0016787">
    <property type="term" value="F:hydrolase activity"/>
    <property type="evidence" value="ECO:0007669"/>
    <property type="project" value="UniProtKB-KW"/>
</dbReference>
<dbReference type="PROSITE" id="PS51374">
    <property type="entry name" value="NDPK_LIKE"/>
    <property type="match status" value="1"/>
</dbReference>
<organism evidence="11 12">
    <name type="scientific">Mytilus coruscus</name>
    <name type="common">Sea mussel</name>
    <dbReference type="NCBI Taxonomy" id="42192"/>
    <lineage>
        <taxon>Eukaryota</taxon>
        <taxon>Metazoa</taxon>
        <taxon>Spiralia</taxon>
        <taxon>Lophotrochozoa</taxon>
        <taxon>Mollusca</taxon>
        <taxon>Bivalvia</taxon>
        <taxon>Autobranchia</taxon>
        <taxon>Pteriomorphia</taxon>
        <taxon>Mytilida</taxon>
        <taxon>Mytiloidea</taxon>
        <taxon>Mytilidae</taxon>
        <taxon>Mytilinae</taxon>
        <taxon>Mytilus</taxon>
    </lineage>
</organism>
<protein>
    <recommendedName>
        <fullName evidence="6">Nucleoside diphosphate kinase homolog 5</fullName>
    </recommendedName>
    <alternativeName>
        <fullName evidence="7">3'-5' exonuclease NME5</fullName>
    </alternativeName>
</protein>
<feature type="domain" description="Nucleoside diphosphate kinase-like" evidence="10">
    <location>
        <begin position="17"/>
        <end position="155"/>
    </location>
</feature>
<dbReference type="PRINTS" id="PR01243">
    <property type="entry name" value="NUCDPKINASE"/>
</dbReference>
<dbReference type="FunFam" id="3.30.70.141:FF:000010">
    <property type="entry name" value="Nucleoside diphosphate kinase 7"/>
    <property type="match status" value="1"/>
</dbReference>